<evidence type="ECO:0000256" key="3">
    <source>
        <dbReference type="ARBA" id="ARBA00022490"/>
    </source>
</evidence>
<evidence type="ECO:0000313" key="15">
    <source>
        <dbReference type="Proteomes" id="UP000318940"/>
    </source>
</evidence>
<dbReference type="Proteomes" id="UP000320896">
    <property type="component" value="Unassembled WGS sequence"/>
</dbReference>
<evidence type="ECO:0000313" key="9">
    <source>
        <dbReference type="EMBL" id="TVW26373.1"/>
    </source>
</evidence>
<reference evidence="12 13" key="1">
    <citation type="submission" date="2019-04" db="EMBL/GenBank/DDBJ databases">
        <authorList>
            <consortium name="Pathogen Informatics"/>
        </authorList>
    </citation>
    <scope>NUCLEOTIDE SEQUENCE [LARGE SCALE GENOMIC DNA]</scope>
    <source>
        <strain evidence="12 13">GPSC129</strain>
    </source>
</reference>
<keyword evidence="3" id="KW-0963">Cytoplasm</keyword>
<dbReference type="EMBL" id="VMYC01000154">
    <property type="protein sequence ID" value="TVX68509.1"/>
    <property type="molecule type" value="Genomic_DNA"/>
</dbReference>
<dbReference type="Proteomes" id="UP000314107">
    <property type="component" value="Unassembled WGS sequence"/>
</dbReference>
<dbReference type="GO" id="GO:0009401">
    <property type="term" value="P:phosphoenolpyruvate-dependent sugar phosphotransferase system"/>
    <property type="evidence" value="ECO:0007669"/>
    <property type="project" value="UniProtKB-KW"/>
</dbReference>
<evidence type="ECO:0000256" key="6">
    <source>
        <dbReference type="ARBA" id="ARBA00022683"/>
    </source>
</evidence>
<evidence type="ECO:0000313" key="11">
    <source>
        <dbReference type="EMBL" id="TVX68509.1"/>
    </source>
</evidence>
<accession>A0A064C3M0</accession>
<reference evidence="14 15" key="2">
    <citation type="submission" date="2019-07" db="EMBL/GenBank/DDBJ databases">
        <authorList>
            <person name="Mohale T."/>
        </authorList>
    </citation>
    <scope>NUCLEOTIDE SEQUENCE [LARGE SCALE GENOMIC DNA]</scope>
    <source>
        <strain evidence="10 16">NTPn 126</strain>
        <strain evidence="9 15">NTPn 189</strain>
        <strain evidence="11 14">NTPn 59</strain>
    </source>
</reference>
<dbReference type="PROSITE" id="PS51101">
    <property type="entry name" value="PTS_EIIB_TYPE_4"/>
    <property type="match status" value="1"/>
</dbReference>
<dbReference type="EC" id="2.7.1.69" evidence="12"/>
<dbReference type="CDD" id="cd00001">
    <property type="entry name" value="PTS_IIB_man"/>
    <property type="match status" value="1"/>
</dbReference>
<evidence type="ECO:0000256" key="2">
    <source>
        <dbReference type="ARBA" id="ARBA00022448"/>
    </source>
</evidence>
<evidence type="ECO:0000313" key="16">
    <source>
        <dbReference type="Proteomes" id="UP000320896"/>
    </source>
</evidence>
<dbReference type="EMBL" id="VMVH01000072">
    <property type="protein sequence ID" value="TVW26373.1"/>
    <property type="molecule type" value="Genomic_DNA"/>
</dbReference>
<gene>
    <name evidence="12" type="primary">levE_2</name>
    <name evidence="11" type="ORF">AZJ28_08805</name>
    <name evidence="10" type="ORF">AZJ70_08100</name>
    <name evidence="9" type="ORF">AZK02_08120</name>
    <name evidence="12" type="ORF">SAMEA3171064_00256</name>
</gene>
<sequence>MTMPNIIMTRIDERLIHGQGQLWVKYLGCNTVIVANDEVSTDKMQQTLMKTVVPDSVAMRFFPLQKVIDIIHKANPAQTIFIVVKNVKDALTLVEGGVPIKEINIGNIHNATGKEQVTRSIFLGEEDKVALKELSQTHQVTFNTKTTPTGNDGAVQVNIMDYI</sequence>
<dbReference type="Pfam" id="PF03830">
    <property type="entry name" value="PTSIIB_sorb"/>
    <property type="match status" value="1"/>
</dbReference>
<dbReference type="GO" id="GO:0008982">
    <property type="term" value="F:protein-N(PI)-phosphohistidine-sugar phosphotransferase activity"/>
    <property type="evidence" value="ECO:0007669"/>
    <property type="project" value="InterPro"/>
</dbReference>
<dbReference type="EMBL" id="CABDQT010000002">
    <property type="protein sequence ID" value="VTH27429.1"/>
    <property type="molecule type" value="Genomic_DNA"/>
</dbReference>
<evidence type="ECO:0000259" key="8">
    <source>
        <dbReference type="PROSITE" id="PS51101"/>
    </source>
</evidence>
<protein>
    <submittedName>
        <fullName evidence="12">N-acetylgalactosamine-specific phosphotransferase EIIB</fullName>
        <ecNumber evidence="12">2.7.1.69</ecNumber>
    </submittedName>
    <submittedName>
        <fullName evidence="9">PTS system mannose/fructose/N-acetylgalactosamine-transporter subunit IIB</fullName>
    </submittedName>
</protein>
<dbReference type="Proteomes" id="UP000315060">
    <property type="component" value="Unassembled WGS sequence"/>
</dbReference>
<dbReference type="SUPFAM" id="SSF52728">
    <property type="entry name" value="PTS IIb component"/>
    <property type="match status" value="1"/>
</dbReference>
<evidence type="ECO:0000256" key="4">
    <source>
        <dbReference type="ARBA" id="ARBA00022597"/>
    </source>
</evidence>
<dbReference type="RefSeq" id="WP_000178628.1">
    <property type="nucleotide sequence ID" value="NZ_AP026920.1"/>
</dbReference>
<keyword evidence="4" id="KW-0762">Sugar transport</keyword>
<evidence type="ECO:0000313" key="10">
    <source>
        <dbReference type="EMBL" id="TVW83737.1"/>
    </source>
</evidence>
<keyword evidence="5 12" id="KW-0808">Transferase</keyword>
<evidence type="ECO:0000313" key="12">
    <source>
        <dbReference type="EMBL" id="VTH27429.1"/>
    </source>
</evidence>
<dbReference type="InterPro" id="IPR036667">
    <property type="entry name" value="PTS_IIB_sorbose-sp_sf"/>
</dbReference>
<keyword evidence="2" id="KW-0813">Transport</keyword>
<dbReference type="Proteomes" id="UP000318940">
    <property type="component" value="Unassembled WGS sequence"/>
</dbReference>
<dbReference type="AlphaFoldDB" id="A0A064C3M0"/>
<keyword evidence="7" id="KW-0418">Kinase</keyword>
<evidence type="ECO:0000313" key="13">
    <source>
        <dbReference type="Proteomes" id="UP000314107"/>
    </source>
</evidence>
<dbReference type="GO" id="GO:0005737">
    <property type="term" value="C:cytoplasm"/>
    <property type="evidence" value="ECO:0007669"/>
    <property type="project" value="UniProtKB-SubCell"/>
</dbReference>
<evidence type="ECO:0000256" key="7">
    <source>
        <dbReference type="ARBA" id="ARBA00022777"/>
    </source>
</evidence>
<organism evidence="12 13">
    <name type="scientific">Streptococcus pneumoniae</name>
    <dbReference type="NCBI Taxonomy" id="1313"/>
    <lineage>
        <taxon>Bacteria</taxon>
        <taxon>Bacillati</taxon>
        <taxon>Bacillota</taxon>
        <taxon>Bacilli</taxon>
        <taxon>Lactobacillales</taxon>
        <taxon>Streptococcaceae</taxon>
        <taxon>Streptococcus</taxon>
    </lineage>
</organism>
<proteinExistence type="predicted"/>
<evidence type="ECO:0000313" key="14">
    <source>
        <dbReference type="Proteomes" id="UP000315060"/>
    </source>
</evidence>
<dbReference type="GO" id="GO:0016301">
    <property type="term" value="F:kinase activity"/>
    <property type="evidence" value="ECO:0007669"/>
    <property type="project" value="UniProtKB-KW"/>
</dbReference>
<comment type="subcellular location">
    <subcellularLocation>
        <location evidence="1">Cytoplasm</location>
    </subcellularLocation>
</comment>
<name>A0A064C3M0_STREE</name>
<feature type="domain" description="PTS EIIB type-4" evidence="8">
    <location>
        <begin position="2"/>
        <end position="163"/>
    </location>
</feature>
<dbReference type="InterPro" id="IPR004720">
    <property type="entry name" value="PTS_IIB_sorbose-sp"/>
</dbReference>
<keyword evidence="6" id="KW-0598">Phosphotransferase system</keyword>
<dbReference type="Gene3D" id="3.40.35.10">
    <property type="entry name" value="Phosphotransferase system, sorbose subfamily IIB component"/>
    <property type="match status" value="1"/>
</dbReference>
<evidence type="ECO:0000256" key="5">
    <source>
        <dbReference type="ARBA" id="ARBA00022679"/>
    </source>
</evidence>
<dbReference type="EMBL" id="VMWH01000092">
    <property type="protein sequence ID" value="TVW83737.1"/>
    <property type="molecule type" value="Genomic_DNA"/>
</dbReference>
<evidence type="ECO:0000256" key="1">
    <source>
        <dbReference type="ARBA" id="ARBA00004496"/>
    </source>
</evidence>